<dbReference type="AlphaFoldDB" id="A0A0Q3WVY0"/>
<feature type="transmembrane region" description="Helical" evidence="1">
    <location>
        <begin position="29"/>
        <end position="49"/>
    </location>
</feature>
<evidence type="ECO:0000313" key="2">
    <source>
        <dbReference type="EMBL" id="KQL52995.1"/>
    </source>
</evidence>
<name>A0A0Q3WVY0_9BACI</name>
<dbReference type="EMBL" id="LJJC01000004">
    <property type="protein sequence ID" value="KQL52995.1"/>
    <property type="molecule type" value="Genomic_DNA"/>
</dbReference>
<organism evidence="2 3">
    <name type="scientific">Heyndrickxia shackletonii</name>
    <dbReference type="NCBI Taxonomy" id="157838"/>
    <lineage>
        <taxon>Bacteria</taxon>
        <taxon>Bacillati</taxon>
        <taxon>Bacillota</taxon>
        <taxon>Bacilli</taxon>
        <taxon>Bacillales</taxon>
        <taxon>Bacillaceae</taxon>
        <taxon>Heyndrickxia</taxon>
    </lineage>
</organism>
<evidence type="ECO:0000256" key="1">
    <source>
        <dbReference type="SAM" id="Phobius"/>
    </source>
</evidence>
<protein>
    <submittedName>
        <fullName evidence="2">Uncharacterized protein</fullName>
    </submittedName>
</protein>
<comment type="caution">
    <text evidence="2">The sequence shown here is derived from an EMBL/GenBank/DDBJ whole genome shotgun (WGS) entry which is preliminary data.</text>
</comment>
<keyword evidence="1" id="KW-0472">Membrane</keyword>
<dbReference type="STRING" id="157838.AN964_05365"/>
<keyword evidence="1" id="KW-0812">Transmembrane</keyword>
<gene>
    <name evidence="2" type="ORF">AN964_05365</name>
</gene>
<sequence length="209" mass="24606">MIRFILAFIIAVLAGTVLTILNVPEILVFIIAYIIVFAVLLSPVLYSLYRSKNMEKLEKFLVKRQRHPYYQFIYGMANKNDSLIEEAFIKLQKKPRKKSFQAYIQTFYALYKRNTEEAKRFVDEIQTITLKNYYEVAIALEENNLQEAKNLMQKPLKPWMIHALSAELEKKDGNLDKASEHANKALELTRGLQHYIMVKVFQREFQSNF</sequence>
<dbReference type="PATRIC" id="fig|157838.3.peg.1193"/>
<dbReference type="Proteomes" id="UP000051888">
    <property type="component" value="Unassembled WGS sequence"/>
</dbReference>
<keyword evidence="1" id="KW-1133">Transmembrane helix</keyword>
<proteinExistence type="predicted"/>
<keyword evidence="3" id="KW-1185">Reference proteome</keyword>
<reference evidence="2 3" key="1">
    <citation type="submission" date="2015-09" db="EMBL/GenBank/DDBJ databases">
        <title>Genome sequencing project for genomic taxonomy and phylogenomics of Bacillus-like bacteria.</title>
        <authorList>
            <person name="Liu B."/>
            <person name="Wang J."/>
            <person name="Zhu Y."/>
            <person name="Liu G."/>
            <person name="Chen Q."/>
            <person name="Chen Z."/>
            <person name="Lan J."/>
            <person name="Che J."/>
            <person name="Ge C."/>
            <person name="Shi H."/>
            <person name="Pan Z."/>
            <person name="Liu X."/>
        </authorList>
    </citation>
    <scope>NUCLEOTIDE SEQUENCE [LARGE SCALE GENOMIC DNA]</scope>
    <source>
        <strain evidence="2 3">LMG 18435</strain>
    </source>
</reference>
<dbReference type="RefSeq" id="WP_055738710.1">
    <property type="nucleotide sequence ID" value="NZ_JAAIWL010000004.1"/>
</dbReference>
<evidence type="ECO:0000313" key="3">
    <source>
        <dbReference type="Proteomes" id="UP000051888"/>
    </source>
</evidence>
<accession>A0A0Q3WVY0</accession>